<evidence type="ECO:0000256" key="6">
    <source>
        <dbReference type="ARBA" id="ARBA00022840"/>
    </source>
</evidence>
<sequence length="248" mass="26737">MTKDAFSGLFISGTDTGVGKTMVTAGIAAALRQDGEDIGVWKPVQSGALANDPDSDAFRLKQWSGVADSCTEIAPLVFPAPLTPLLAAEAIGKSLTMDEVVAGGRLLQQRHTALLVEGAGGLAVPLTRAEMMAHLAAHLQLPLLLVARAGLGTINHTLLSVWYARKLGIEVAGVILNVTRPEETTDESVKTNAKMIEYYGQVPVWGTFPWIDEPLQQQKLVSIVREQINLEKIRTCITSQVKKGEMRR</sequence>
<keyword evidence="7 9" id="KW-0460">Magnesium</keyword>
<protein>
    <recommendedName>
        <fullName evidence="9">ATP-dependent dethiobiotin synthetase BioD</fullName>
        <ecNumber evidence="9">6.3.3.3</ecNumber>
    </recommendedName>
    <alternativeName>
        <fullName evidence="9">DTB synthetase</fullName>
        <shortName evidence="9">DTBS</shortName>
    </alternativeName>
    <alternativeName>
        <fullName evidence="9">Dethiobiotin synthase</fullName>
    </alternativeName>
</protein>
<organism evidence="11 12">
    <name type="scientific">Brevibacillus reuszeri</name>
    <dbReference type="NCBI Taxonomy" id="54915"/>
    <lineage>
        <taxon>Bacteria</taxon>
        <taxon>Bacillati</taxon>
        <taxon>Bacillota</taxon>
        <taxon>Bacilli</taxon>
        <taxon>Bacillales</taxon>
        <taxon>Paenibacillaceae</taxon>
        <taxon>Brevibacillus</taxon>
    </lineage>
</organism>
<comment type="caution">
    <text evidence="9">Lacks conserved residue(s) required for the propagation of feature annotation.</text>
</comment>
<comment type="function">
    <text evidence="9">Catalyzes a mechanistically unusual reaction, the ATP-dependent insertion of CO2 between the N7 and N8 nitrogen atoms of 7,8-diaminopelargonic acid (DAPA, also called 7,8-diammoniononanoate) to form a ureido ring.</text>
</comment>
<dbReference type="PANTHER" id="PTHR43210:SF2">
    <property type="entry name" value="ATP-DEPENDENT DETHIOBIOTIN SYNTHETASE BIOD 2"/>
    <property type="match status" value="1"/>
</dbReference>
<dbReference type="GO" id="GO:0004141">
    <property type="term" value="F:dethiobiotin synthase activity"/>
    <property type="evidence" value="ECO:0007669"/>
    <property type="project" value="UniProtKB-UniRule"/>
</dbReference>
<keyword evidence="13" id="KW-1185">Reference proteome</keyword>
<dbReference type="GO" id="GO:0005829">
    <property type="term" value="C:cytosol"/>
    <property type="evidence" value="ECO:0007669"/>
    <property type="project" value="TreeGrafter"/>
</dbReference>
<dbReference type="AlphaFoldDB" id="A0A0K9YT08"/>
<dbReference type="OrthoDB" id="9802097at2"/>
<dbReference type="GO" id="GO:0005524">
    <property type="term" value="F:ATP binding"/>
    <property type="evidence" value="ECO:0007669"/>
    <property type="project" value="UniProtKB-UniRule"/>
</dbReference>
<dbReference type="InterPro" id="IPR004472">
    <property type="entry name" value="DTB_synth_BioD"/>
</dbReference>
<reference evidence="11" key="2">
    <citation type="submission" date="2015-07" db="EMBL/GenBank/DDBJ databases">
        <title>MeaNS - Measles Nucleotide Surveillance Program.</title>
        <authorList>
            <person name="Tran T."/>
            <person name="Druce J."/>
        </authorList>
    </citation>
    <scope>NUCLEOTIDE SEQUENCE</scope>
    <source>
        <strain evidence="11">DSM 9887</strain>
    </source>
</reference>
<comment type="cofactor">
    <cofactor evidence="9">
        <name>Mg(2+)</name>
        <dbReference type="ChEBI" id="CHEBI:18420"/>
    </cofactor>
</comment>
<evidence type="ECO:0000256" key="5">
    <source>
        <dbReference type="ARBA" id="ARBA00022756"/>
    </source>
</evidence>
<dbReference type="EMBL" id="LGIQ01000009">
    <property type="protein sequence ID" value="KNB71821.1"/>
    <property type="molecule type" value="Genomic_DNA"/>
</dbReference>
<evidence type="ECO:0000256" key="3">
    <source>
        <dbReference type="ARBA" id="ARBA00022723"/>
    </source>
</evidence>
<name>A0A0K9YT08_9BACL</name>
<dbReference type="SUPFAM" id="SSF52540">
    <property type="entry name" value="P-loop containing nucleoside triphosphate hydrolases"/>
    <property type="match status" value="1"/>
</dbReference>
<keyword evidence="4 9" id="KW-0547">Nucleotide-binding</keyword>
<dbReference type="NCBIfam" id="TIGR00347">
    <property type="entry name" value="bioD"/>
    <property type="match status" value="1"/>
</dbReference>
<comment type="similarity">
    <text evidence="9">Belongs to the dethiobiotin synthetase family.</text>
</comment>
<evidence type="ECO:0000313" key="13">
    <source>
        <dbReference type="Proteomes" id="UP000319578"/>
    </source>
</evidence>
<keyword evidence="5 9" id="KW-0093">Biotin biosynthesis</keyword>
<dbReference type="GO" id="GO:0009102">
    <property type="term" value="P:biotin biosynthetic process"/>
    <property type="evidence" value="ECO:0007669"/>
    <property type="project" value="UniProtKB-UniRule"/>
</dbReference>
<dbReference type="CDD" id="cd03109">
    <property type="entry name" value="DTBS"/>
    <property type="match status" value="1"/>
</dbReference>
<evidence type="ECO:0000313" key="12">
    <source>
        <dbReference type="Proteomes" id="UP000036834"/>
    </source>
</evidence>
<feature type="binding site" evidence="9">
    <location>
        <position position="56"/>
    </location>
    <ligand>
        <name>ATP</name>
        <dbReference type="ChEBI" id="CHEBI:30616"/>
    </ligand>
</feature>
<dbReference type="Gene3D" id="3.40.50.300">
    <property type="entry name" value="P-loop containing nucleotide triphosphate hydrolases"/>
    <property type="match status" value="1"/>
</dbReference>
<dbReference type="PIRSF" id="PIRSF006755">
    <property type="entry name" value="DTB_synth"/>
    <property type="match status" value="1"/>
</dbReference>
<comment type="pathway">
    <text evidence="9">Cofactor biosynthesis; biotin biosynthesis; biotin from 7,8-diaminononanoate: step 1/2.</text>
</comment>
<dbReference type="RefSeq" id="WP_049740863.1">
    <property type="nucleotide sequence ID" value="NZ_BJON01000004.1"/>
</dbReference>
<dbReference type="PANTHER" id="PTHR43210">
    <property type="entry name" value="DETHIOBIOTIN SYNTHETASE"/>
    <property type="match status" value="1"/>
</dbReference>
<dbReference type="EC" id="6.3.3.3" evidence="9"/>
<feature type="binding site" evidence="9">
    <location>
        <position position="56"/>
    </location>
    <ligand>
        <name>Mg(2+)</name>
        <dbReference type="ChEBI" id="CHEBI:18420"/>
    </ligand>
</feature>
<evidence type="ECO:0000256" key="7">
    <source>
        <dbReference type="ARBA" id="ARBA00022842"/>
    </source>
</evidence>
<gene>
    <name evidence="9 10" type="primary">bioD</name>
    <name evidence="11" type="ORF">ADS79_24040</name>
    <name evidence="10" type="ORF">BRE01_12050</name>
</gene>
<keyword evidence="3 9" id="KW-0479">Metal-binding</keyword>
<feature type="binding site" evidence="9">
    <location>
        <position position="117"/>
    </location>
    <ligand>
        <name>Mg(2+)</name>
        <dbReference type="ChEBI" id="CHEBI:18420"/>
    </ligand>
</feature>
<dbReference type="GO" id="GO:0000287">
    <property type="term" value="F:magnesium ion binding"/>
    <property type="evidence" value="ECO:0007669"/>
    <property type="project" value="UniProtKB-UniRule"/>
</dbReference>
<accession>A0A0K9YT08</accession>
<evidence type="ECO:0000256" key="1">
    <source>
        <dbReference type="ARBA" id="ARBA00022490"/>
    </source>
</evidence>
<keyword evidence="1 9" id="KW-0963">Cytoplasm</keyword>
<feature type="active site" evidence="9">
    <location>
        <position position="42"/>
    </location>
</feature>
<comment type="subcellular location">
    <subcellularLocation>
        <location evidence="9">Cytoplasm</location>
    </subcellularLocation>
</comment>
<dbReference type="HAMAP" id="MF_00336">
    <property type="entry name" value="BioD"/>
    <property type="match status" value="1"/>
</dbReference>
<evidence type="ECO:0000313" key="11">
    <source>
        <dbReference type="EMBL" id="KNB71821.1"/>
    </source>
</evidence>
<evidence type="ECO:0000256" key="8">
    <source>
        <dbReference type="ARBA" id="ARBA00047386"/>
    </source>
</evidence>
<feature type="binding site" evidence="9">
    <location>
        <position position="46"/>
    </location>
    <ligand>
        <name>substrate</name>
    </ligand>
</feature>
<feature type="binding site" evidence="9">
    <location>
        <begin position="209"/>
        <end position="211"/>
    </location>
    <ligand>
        <name>ATP</name>
        <dbReference type="ChEBI" id="CHEBI:30616"/>
    </ligand>
</feature>
<dbReference type="STRING" id="54915.ADS79_24040"/>
<dbReference type="Proteomes" id="UP000036834">
    <property type="component" value="Unassembled WGS sequence"/>
</dbReference>
<keyword evidence="6 9" id="KW-0067">ATP-binding</keyword>
<evidence type="ECO:0000313" key="10">
    <source>
        <dbReference type="EMBL" id="GED67503.1"/>
    </source>
</evidence>
<dbReference type="UniPathway" id="UPA00078">
    <property type="reaction ID" value="UER00161"/>
</dbReference>
<dbReference type="InterPro" id="IPR027417">
    <property type="entry name" value="P-loop_NTPase"/>
</dbReference>
<keyword evidence="2 9" id="KW-0436">Ligase</keyword>
<feature type="binding site" evidence="9">
    <location>
        <position position="21"/>
    </location>
    <ligand>
        <name>Mg(2+)</name>
        <dbReference type="ChEBI" id="CHEBI:18420"/>
    </ligand>
</feature>
<comment type="catalytic activity">
    <reaction evidence="9">
        <text>(7R,8S)-7,8-diammoniononanoate + CO2 + ATP = (4R,5S)-dethiobiotin + ADP + phosphate + 3 H(+)</text>
        <dbReference type="Rhea" id="RHEA:15805"/>
        <dbReference type="ChEBI" id="CHEBI:15378"/>
        <dbReference type="ChEBI" id="CHEBI:16526"/>
        <dbReference type="ChEBI" id="CHEBI:30616"/>
        <dbReference type="ChEBI" id="CHEBI:43474"/>
        <dbReference type="ChEBI" id="CHEBI:149469"/>
        <dbReference type="ChEBI" id="CHEBI:149473"/>
        <dbReference type="ChEBI" id="CHEBI:456216"/>
        <dbReference type="EC" id="6.3.3.3"/>
    </reaction>
</comment>
<dbReference type="Proteomes" id="UP000319578">
    <property type="component" value="Unassembled WGS sequence"/>
</dbReference>
<evidence type="ECO:0000256" key="4">
    <source>
        <dbReference type="ARBA" id="ARBA00022741"/>
    </source>
</evidence>
<comment type="caution">
    <text evidence="11">The sequence shown here is derived from an EMBL/GenBank/DDBJ whole genome shotgun (WGS) entry which is preliminary data.</text>
</comment>
<comment type="subunit">
    <text evidence="9">Homodimer.</text>
</comment>
<evidence type="ECO:0000256" key="9">
    <source>
        <dbReference type="HAMAP-Rule" id="MF_00336"/>
    </source>
</evidence>
<reference evidence="10 13" key="3">
    <citation type="submission" date="2019-06" db="EMBL/GenBank/DDBJ databases">
        <title>Whole genome shotgun sequence of Brevibacillus reuszeri NBRC 15719.</title>
        <authorList>
            <person name="Hosoyama A."/>
            <person name="Uohara A."/>
            <person name="Ohji S."/>
            <person name="Ichikawa N."/>
        </authorList>
    </citation>
    <scope>NUCLEOTIDE SEQUENCE [LARGE SCALE GENOMIC DNA]</scope>
    <source>
        <strain evidence="10 13">NBRC 15719</strain>
    </source>
</reference>
<dbReference type="PATRIC" id="fig|54915.3.peg.3948"/>
<evidence type="ECO:0000256" key="2">
    <source>
        <dbReference type="ARBA" id="ARBA00022598"/>
    </source>
</evidence>
<dbReference type="EMBL" id="BJON01000004">
    <property type="protein sequence ID" value="GED67503.1"/>
    <property type="molecule type" value="Genomic_DNA"/>
</dbReference>
<dbReference type="Pfam" id="PF13500">
    <property type="entry name" value="AAA_26"/>
    <property type="match status" value="1"/>
</dbReference>
<feature type="binding site" evidence="9">
    <location>
        <begin position="117"/>
        <end position="120"/>
    </location>
    <ligand>
        <name>ATP</name>
        <dbReference type="ChEBI" id="CHEBI:30616"/>
    </ligand>
</feature>
<comment type="catalytic activity">
    <reaction evidence="8">
        <text>(7R,8S)-8-amino-7-(carboxyamino)nonanoate + ATP = (4R,5S)-dethiobiotin + ADP + phosphate + H(+)</text>
        <dbReference type="Rhea" id="RHEA:63684"/>
        <dbReference type="ChEBI" id="CHEBI:15378"/>
        <dbReference type="ChEBI" id="CHEBI:30616"/>
        <dbReference type="ChEBI" id="CHEBI:43474"/>
        <dbReference type="ChEBI" id="CHEBI:149470"/>
        <dbReference type="ChEBI" id="CHEBI:149473"/>
        <dbReference type="ChEBI" id="CHEBI:456216"/>
    </reaction>
</comment>
<proteinExistence type="inferred from homology"/>
<reference evidence="12" key="1">
    <citation type="submission" date="2015-07" db="EMBL/GenBank/DDBJ databases">
        <title>Genome sequencing project for genomic taxonomy and phylogenomics of Bacillus-like bacteria.</title>
        <authorList>
            <person name="Liu B."/>
            <person name="Wang J."/>
            <person name="Zhu Y."/>
            <person name="Liu G."/>
            <person name="Chen Q."/>
            <person name="Chen Z."/>
            <person name="Lan J."/>
            <person name="Che J."/>
            <person name="Ge C."/>
            <person name="Shi H."/>
            <person name="Pan Z."/>
            <person name="Liu X."/>
        </authorList>
    </citation>
    <scope>NUCLEOTIDE SEQUENCE [LARGE SCALE GENOMIC DNA]</scope>
    <source>
        <strain evidence="12">DSM 9887</strain>
    </source>
</reference>